<dbReference type="Proteomes" id="UP000735302">
    <property type="component" value="Unassembled WGS sequence"/>
</dbReference>
<feature type="transmembrane region" description="Helical" evidence="1">
    <location>
        <begin position="44"/>
        <end position="63"/>
    </location>
</feature>
<name>A0AAV3Z3S7_9GAST</name>
<dbReference type="EMBL" id="BLXT01001916">
    <property type="protein sequence ID" value="GFN89166.1"/>
    <property type="molecule type" value="Genomic_DNA"/>
</dbReference>
<proteinExistence type="predicted"/>
<keyword evidence="3" id="KW-1185">Reference proteome</keyword>
<gene>
    <name evidence="2" type="ORF">PoB_001567200</name>
</gene>
<reference evidence="2 3" key="1">
    <citation type="journal article" date="2021" name="Elife">
        <title>Chloroplast acquisition without the gene transfer in kleptoplastic sea slugs, Plakobranchus ocellatus.</title>
        <authorList>
            <person name="Maeda T."/>
            <person name="Takahashi S."/>
            <person name="Yoshida T."/>
            <person name="Shimamura S."/>
            <person name="Takaki Y."/>
            <person name="Nagai Y."/>
            <person name="Toyoda A."/>
            <person name="Suzuki Y."/>
            <person name="Arimoto A."/>
            <person name="Ishii H."/>
            <person name="Satoh N."/>
            <person name="Nishiyama T."/>
            <person name="Hasebe M."/>
            <person name="Maruyama T."/>
            <person name="Minagawa J."/>
            <person name="Obokata J."/>
            <person name="Shigenobu S."/>
        </authorList>
    </citation>
    <scope>NUCLEOTIDE SEQUENCE [LARGE SCALE GENOMIC DNA]</scope>
</reference>
<protein>
    <submittedName>
        <fullName evidence="2">Uncharacterized protein</fullName>
    </submittedName>
</protein>
<keyword evidence="1" id="KW-0812">Transmembrane</keyword>
<organism evidence="2 3">
    <name type="scientific">Plakobranchus ocellatus</name>
    <dbReference type="NCBI Taxonomy" id="259542"/>
    <lineage>
        <taxon>Eukaryota</taxon>
        <taxon>Metazoa</taxon>
        <taxon>Spiralia</taxon>
        <taxon>Lophotrochozoa</taxon>
        <taxon>Mollusca</taxon>
        <taxon>Gastropoda</taxon>
        <taxon>Heterobranchia</taxon>
        <taxon>Euthyneura</taxon>
        <taxon>Panpulmonata</taxon>
        <taxon>Sacoglossa</taxon>
        <taxon>Placobranchoidea</taxon>
        <taxon>Plakobranchidae</taxon>
        <taxon>Plakobranchus</taxon>
    </lineage>
</organism>
<evidence type="ECO:0000313" key="3">
    <source>
        <dbReference type="Proteomes" id="UP000735302"/>
    </source>
</evidence>
<evidence type="ECO:0000256" key="1">
    <source>
        <dbReference type="SAM" id="Phobius"/>
    </source>
</evidence>
<comment type="caution">
    <text evidence="2">The sequence shown here is derived from an EMBL/GenBank/DDBJ whole genome shotgun (WGS) entry which is preliminary data.</text>
</comment>
<feature type="transmembrane region" description="Helical" evidence="1">
    <location>
        <begin position="75"/>
        <end position="98"/>
    </location>
</feature>
<keyword evidence="1" id="KW-0472">Membrane</keyword>
<dbReference type="AlphaFoldDB" id="A0AAV3Z3S7"/>
<accession>A0AAV3Z3S7</accession>
<sequence length="103" mass="11081">MRKEYKGSDDSNFLSVSNPVSFFLISSNFEDLLKLNDRMGKMQTFLLVLCVALLVSTSLAMPVEEEEDNAVQKRFVLLGAAAAYIGVAAAFAGAAVGLKKVTS</sequence>
<keyword evidence="1" id="KW-1133">Transmembrane helix</keyword>
<evidence type="ECO:0000313" key="2">
    <source>
        <dbReference type="EMBL" id="GFN89166.1"/>
    </source>
</evidence>